<name>A0A4Q2RCI5_9HYPH</name>
<dbReference type="Gene3D" id="3.40.50.300">
    <property type="entry name" value="P-loop containing nucleotide triphosphate hydrolases"/>
    <property type="match status" value="1"/>
</dbReference>
<evidence type="ECO:0000313" key="3">
    <source>
        <dbReference type="Proteomes" id="UP000289411"/>
    </source>
</evidence>
<dbReference type="AlphaFoldDB" id="A0A4Q2RCI5"/>
<dbReference type="RefSeq" id="WP_129219598.1">
    <property type="nucleotide sequence ID" value="NZ_QYBC01000010.1"/>
</dbReference>
<evidence type="ECO:0000313" key="2">
    <source>
        <dbReference type="EMBL" id="RYB04335.1"/>
    </source>
</evidence>
<organism evidence="2 3">
    <name type="scientific">Lichenibacterium ramalinae</name>
    <dbReference type="NCBI Taxonomy" id="2316527"/>
    <lineage>
        <taxon>Bacteria</taxon>
        <taxon>Pseudomonadati</taxon>
        <taxon>Pseudomonadota</taxon>
        <taxon>Alphaproteobacteria</taxon>
        <taxon>Hyphomicrobiales</taxon>
        <taxon>Lichenihabitantaceae</taxon>
        <taxon>Lichenibacterium</taxon>
    </lineage>
</organism>
<dbReference type="SUPFAM" id="SSF52540">
    <property type="entry name" value="P-loop containing nucleoside triphosphate hydrolases"/>
    <property type="match status" value="1"/>
</dbReference>
<dbReference type="InterPro" id="IPR027417">
    <property type="entry name" value="P-loop_NTPase"/>
</dbReference>
<dbReference type="OrthoDB" id="5379188at2"/>
<keyword evidence="3" id="KW-1185">Reference proteome</keyword>
<reference evidence="2 3" key="1">
    <citation type="submission" date="2018-09" db="EMBL/GenBank/DDBJ databases">
        <authorList>
            <person name="Grouzdev D.S."/>
            <person name="Krutkina M.S."/>
        </authorList>
    </citation>
    <scope>NUCLEOTIDE SEQUENCE [LARGE SCALE GENOMIC DNA]</scope>
    <source>
        <strain evidence="2 3">RmlP001</strain>
    </source>
</reference>
<reference evidence="2 3" key="2">
    <citation type="submission" date="2019-02" db="EMBL/GenBank/DDBJ databases">
        <title>'Lichenibacterium ramalinii' gen. nov. sp. nov., 'Lichenibacterium minor' gen. nov. sp. nov.</title>
        <authorList>
            <person name="Pankratov T."/>
        </authorList>
    </citation>
    <scope>NUCLEOTIDE SEQUENCE [LARGE SCALE GENOMIC DNA]</scope>
    <source>
        <strain evidence="2 3">RmlP001</strain>
    </source>
</reference>
<evidence type="ECO:0008006" key="4">
    <source>
        <dbReference type="Google" id="ProtNLM"/>
    </source>
</evidence>
<dbReference type="Proteomes" id="UP000289411">
    <property type="component" value="Unassembled WGS sequence"/>
</dbReference>
<evidence type="ECO:0000256" key="1">
    <source>
        <dbReference type="SAM" id="MobiDB-lite"/>
    </source>
</evidence>
<accession>A0A4Q2RCI5</accession>
<protein>
    <recommendedName>
        <fullName evidence="4">Rad50/SbcC-type AAA domain-containing protein</fullName>
    </recommendedName>
</protein>
<sequence length="425" mass="47171">MSGTRSKDTEFTLKTRNTLAERAGFECSVPGCGKRTIGPGADADETSSIGRACHIYSAGVHGPRGRGGLTEEQLSDLENGFWACADHGDIIDNNKGKEYPVGLLKYWKELHEEKIRNLVSGLWKTTWIEEIHFHRSPLFVPDLRVKLGKVTVLSGQNGVGKSAVCEWVSALRQPRLLDRWTRRNSRDGLDMTMKVGGKGGCAVALSIERGGPEHWRRDGVRQVSSPFAFDVVYLHQRSIDSRSHDDVTGLAEAFGVDRATIEGISGAVSTGSSKRFRDMVIEDETDDEYDDGDRPAEGQAPRDVAPRQRLVVETYHRQERRRLTTFGGGVQAEVLLAFAAELARHKSVDVPTVLVIDAGSWGLDSTTFRWVADVIDDCSKCCQVILIEPMCGKHRQEIDRREWVQYVLSINQDGQHAGLTTITPR</sequence>
<comment type="caution">
    <text evidence="2">The sequence shown here is derived from an EMBL/GenBank/DDBJ whole genome shotgun (WGS) entry which is preliminary data.</text>
</comment>
<feature type="region of interest" description="Disordered" evidence="1">
    <location>
        <begin position="284"/>
        <end position="304"/>
    </location>
</feature>
<proteinExistence type="predicted"/>
<dbReference type="EMBL" id="QYBC01000010">
    <property type="protein sequence ID" value="RYB04335.1"/>
    <property type="molecule type" value="Genomic_DNA"/>
</dbReference>
<gene>
    <name evidence="2" type="ORF">D3272_12830</name>
</gene>